<feature type="compositionally biased region" description="Low complexity" evidence="1">
    <location>
        <begin position="93"/>
        <end position="111"/>
    </location>
</feature>
<gene>
    <name evidence="2" type="ORF">GCM10017771_06100</name>
</gene>
<sequence>MDLHSRFTATTEVVDADGEVMASYVTSKTIQNVVYPGEEYTVHSGGTTSGVAESGKLGDAEKIATVTAERNPRGRRLRGRRPGRQAVAAIRVSRSSGSSSCPGPPGRCRSP</sequence>
<dbReference type="EMBL" id="BNAT01000002">
    <property type="protein sequence ID" value="GHH82303.1"/>
    <property type="molecule type" value="Genomic_DNA"/>
</dbReference>
<dbReference type="AlphaFoldDB" id="A0A919L385"/>
<protein>
    <submittedName>
        <fullName evidence="2">Uncharacterized protein</fullName>
    </submittedName>
</protein>
<accession>A0A919L385</accession>
<comment type="caution">
    <text evidence="2">The sequence shown here is derived from an EMBL/GenBank/DDBJ whole genome shotgun (WGS) entry which is preliminary data.</text>
</comment>
<reference evidence="2" key="1">
    <citation type="journal article" date="2014" name="Int. J. Syst. Evol. Microbiol.">
        <title>Complete genome sequence of Corynebacterium casei LMG S-19264T (=DSM 44701T), isolated from a smear-ripened cheese.</title>
        <authorList>
            <consortium name="US DOE Joint Genome Institute (JGI-PGF)"/>
            <person name="Walter F."/>
            <person name="Albersmeier A."/>
            <person name="Kalinowski J."/>
            <person name="Ruckert C."/>
        </authorList>
    </citation>
    <scope>NUCLEOTIDE SEQUENCE</scope>
    <source>
        <strain evidence="2">CGMCC 4.7403</strain>
    </source>
</reference>
<feature type="compositionally biased region" description="Basic residues" evidence="1">
    <location>
        <begin position="73"/>
        <end position="83"/>
    </location>
</feature>
<name>A0A919L385_9ACTN</name>
<evidence type="ECO:0000313" key="3">
    <source>
        <dbReference type="Proteomes" id="UP000603227"/>
    </source>
</evidence>
<evidence type="ECO:0000313" key="2">
    <source>
        <dbReference type="EMBL" id="GHH82303.1"/>
    </source>
</evidence>
<proteinExistence type="predicted"/>
<feature type="region of interest" description="Disordered" evidence="1">
    <location>
        <begin position="72"/>
        <end position="111"/>
    </location>
</feature>
<dbReference type="Proteomes" id="UP000603227">
    <property type="component" value="Unassembled WGS sequence"/>
</dbReference>
<keyword evidence="3" id="KW-1185">Reference proteome</keyword>
<evidence type="ECO:0000256" key="1">
    <source>
        <dbReference type="SAM" id="MobiDB-lite"/>
    </source>
</evidence>
<organism evidence="2 3">
    <name type="scientific">Streptomyces capitiformicae</name>
    <dbReference type="NCBI Taxonomy" id="2014920"/>
    <lineage>
        <taxon>Bacteria</taxon>
        <taxon>Bacillati</taxon>
        <taxon>Actinomycetota</taxon>
        <taxon>Actinomycetes</taxon>
        <taxon>Kitasatosporales</taxon>
        <taxon>Streptomycetaceae</taxon>
        <taxon>Streptomyces</taxon>
    </lineage>
</organism>
<reference evidence="2" key="2">
    <citation type="submission" date="2020-09" db="EMBL/GenBank/DDBJ databases">
        <authorList>
            <person name="Sun Q."/>
            <person name="Zhou Y."/>
        </authorList>
    </citation>
    <scope>NUCLEOTIDE SEQUENCE</scope>
    <source>
        <strain evidence="2">CGMCC 4.7403</strain>
    </source>
</reference>